<reference evidence="10 11" key="1">
    <citation type="submission" date="2014-06" db="EMBL/GenBank/DDBJ databases">
        <title>Shewanella sp. YQH10.</title>
        <authorList>
            <person name="Liu Y."/>
            <person name="Zeng R."/>
        </authorList>
    </citation>
    <scope>NUCLEOTIDE SEQUENCE [LARGE SCALE GENOMIC DNA]</scope>
    <source>
        <strain evidence="10 11">YQH10</strain>
    </source>
</reference>
<dbReference type="PIRSF" id="PIRSF004654">
    <property type="entry name" value="NlpI"/>
    <property type="match status" value="1"/>
</dbReference>
<dbReference type="NCBIfam" id="NF008391">
    <property type="entry name" value="PRK11189.1"/>
    <property type="match status" value="1"/>
</dbReference>
<keyword evidence="1 8" id="KW-1003">Cell membrane</keyword>
<protein>
    <recommendedName>
        <fullName evidence="8">Lipoprotein NlpI</fullName>
    </recommendedName>
</protein>
<dbReference type="Proteomes" id="UP000029264">
    <property type="component" value="Unassembled WGS sequence"/>
</dbReference>
<dbReference type="AlphaFoldDB" id="A0A094LPA8"/>
<keyword evidence="2" id="KW-0732">Signal</keyword>
<evidence type="ECO:0000256" key="1">
    <source>
        <dbReference type="ARBA" id="ARBA00022475"/>
    </source>
</evidence>
<dbReference type="PROSITE" id="PS50005">
    <property type="entry name" value="TPR"/>
    <property type="match status" value="1"/>
</dbReference>
<dbReference type="PANTHER" id="PTHR44858">
    <property type="entry name" value="TETRATRICOPEPTIDE REPEAT PROTEIN 6"/>
    <property type="match status" value="1"/>
</dbReference>
<evidence type="ECO:0000256" key="2">
    <source>
        <dbReference type="ARBA" id="ARBA00022729"/>
    </source>
</evidence>
<dbReference type="EMBL" id="JPEO01000010">
    <property type="protein sequence ID" value="KFZ36978.1"/>
    <property type="molecule type" value="Genomic_DNA"/>
</dbReference>
<dbReference type="GO" id="GO:0046813">
    <property type="term" value="P:receptor-mediated virion attachment to host cell"/>
    <property type="evidence" value="ECO:0007669"/>
    <property type="project" value="TreeGrafter"/>
</dbReference>
<dbReference type="GO" id="GO:0005886">
    <property type="term" value="C:plasma membrane"/>
    <property type="evidence" value="ECO:0007669"/>
    <property type="project" value="UniProtKB-SubCell"/>
</dbReference>
<evidence type="ECO:0000256" key="9">
    <source>
        <dbReference type="PROSITE-ProRule" id="PRU00339"/>
    </source>
</evidence>
<comment type="function">
    <text evidence="8">May be involved in cell division.</text>
</comment>
<evidence type="ECO:0000256" key="5">
    <source>
        <dbReference type="ARBA" id="ARBA00023136"/>
    </source>
</evidence>
<dbReference type="Gene3D" id="1.25.40.10">
    <property type="entry name" value="Tetratricopeptide repeat domain"/>
    <property type="match status" value="1"/>
</dbReference>
<dbReference type="PROSITE" id="PS51257">
    <property type="entry name" value="PROKAR_LIPOPROTEIN"/>
    <property type="match status" value="1"/>
</dbReference>
<dbReference type="GO" id="GO:0009279">
    <property type="term" value="C:cell outer membrane"/>
    <property type="evidence" value="ECO:0007669"/>
    <property type="project" value="TreeGrafter"/>
</dbReference>
<keyword evidence="7 10" id="KW-0449">Lipoprotein</keyword>
<keyword evidence="11" id="KW-1185">Reference proteome</keyword>
<dbReference type="OrthoDB" id="509324at2"/>
<dbReference type="InterPro" id="IPR011990">
    <property type="entry name" value="TPR-like_helical_dom_sf"/>
</dbReference>
<dbReference type="RefSeq" id="WP_037443522.1">
    <property type="nucleotide sequence ID" value="NZ_JPEO01000010.1"/>
</dbReference>
<evidence type="ECO:0000256" key="3">
    <source>
        <dbReference type="ARBA" id="ARBA00022737"/>
    </source>
</evidence>
<dbReference type="Pfam" id="PF13414">
    <property type="entry name" value="TPR_11"/>
    <property type="match status" value="1"/>
</dbReference>
<proteinExistence type="predicted"/>
<comment type="subcellular location">
    <subcellularLocation>
        <location evidence="8">Cell membrane</location>
    </subcellularLocation>
</comment>
<keyword evidence="6" id="KW-0564">Palmitate</keyword>
<sequence>MSGKVRAVLMALIAGSGLLLTGCASKPDNDVQGQLLVAPVLNDYKLEMTLAKLSEILVSAKLTEEQRARFLYERGVIYDRLGLRLMARIQFHEALTIKPDLADAYNFMGIYFTQEGDYESAFESFDSVLELMPDYDYAYLNRGLALYYAGRPQLAVKDMKTFFASDQQDGYRALWLYLTEYDVNATQAMTQLQANRALLPADGWASDIVDYVLGKHNDAELLALAKKQLKQPREYVERLCEAYFYMAKVAEEQQKNHKAAQYLRLALATNIYDFVEYRYARVELANLLKAEQPAE</sequence>
<dbReference type="STRING" id="1515746.HR45_13095"/>
<evidence type="ECO:0000256" key="8">
    <source>
        <dbReference type="PIRNR" id="PIRNR004654"/>
    </source>
</evidence>
<evidence type="ECO:0000313" key="10">
    <source>
        <dbReference type="EMBL" id="KFZ36978.1"/>
    </source>
</evidence>
<evidence type="ECO:0000256" key="6">
    <source>
        <dbReference type="ARBA" id="ARBA00023139"/>
    </source>
</evidence>
<keyword evidence="3" id="KW-0677">Repeat</keyword>
<name>A0A094LPA8_9GAMM</name>
<evidence type="ECO:0000256" key="7">
    <source>
        <dbReference type="ARBA" id="ARBA00023288"/>
    </source>
</evidence>
<evidence type="ECO:0000256" key="4">
    <source>
        <dbReference type="ARBA" id="ARBA00022803"/>
    </source>
</evidence>
<comment type="caution">
    <text evidence="10">The sequence shown here is derived from an EMBL/GenBank/DDBJ whole genome shotgun (WGS) entry which is preliminary data.</text>
</comment>
<dbReference type="InterPro" id="IPR019734">
    <property type="entry name" value="TPR_rpt"/>
</dbReference>
<dbReference type="PANTHER" id="PTHR44858:SF1">
    <property type="entry name" value="UDP-N-ACETYLGLUCOSAMINE--PEPTIDE N-ACETYLGLUCOSAMINYLTRANSFERASE SPINDLY-RELATED"/>
    <property type="match status" value="1"/>
</dbReference>
<accession>A0A094LPA8</accession>
<keyword evidence="4 9" id="KW-0802">TPR repeat</keyword>
<gene>
    <name evidence="10" type="ORF">HR45_13095</name>
</gene>
<organism evidence="10 11">
    <name type="scientific">Shewanella mangrovi</name>
    <dbReference type="NCBI Taxonomy" id="1515746"/>
    <lineage>
        <taxon>Bacteria</taxon>
        <taxon>Pseudomonadati</taxon>
        <taxon>Pseudomonadota</taxon>
        <taxon>Gammaproteobacteria</taxon>
        <taxon>Alteromonadales</taxon>
        <taxon>Shewanellaceae</taxon>
        <taxon>Shewanella</taxon>
    </lineage>
</organism>
<dbReference type="SMART" id="SM00028">
    <property type="entry name" value="TPR"/>
    <property type="match status" value="4"/>
</dbReference>
<dbReference type="SUPFAM" id="SSF48452">
    <property type="entry name" value="TPR-like"/>
    <property type="match status" value="1"/>
</dbReference>
<dbReference type="PROSITE" id="PS50293">
    <property type="entry name" value="TPR_REGION"/>
    <property type="match status" value="1"/>
</dbReference>
<dbReference type="InterPro" id="IPR023605">
    <property type="entry name" value="Lipoprotein_NlpI"/>
</dbReference>
<keyword evidence="5 8" id="KW-0472">Membrane</keyword>
<evidence type="ECO:0000313" key="11">
    <source>
        <dbReference type="Proteomes" id="UP000029264"/>
    </source>
</evidence>
<dbReference type="eggNOG" id="COG4785">
    <property type="taxonomic scope" value="Bacteria"/>
</dbReference>
<feature type="repeat" description="TPR" evidence="9">
    <location>
        <begin position="102"/>
        <end position="135"/>
    </location>
</feature>
<dbReference type="InterPro" id="IPR050498">
    <property type="entry name" value="Ycf3"/>
</dbReference>
<comment type="subunit">
    <text evidence="8">Homodimer.</text>
</comment>